<evidence type="ECO:0000256" key="1">
    <source>
        <dbReference type="ARBA" id="ARBA00004589"/>
    </source>
</evidence>
<keyword evidence="9" id="KW-0479">Metal-binding</keyword>
<evidence type="ECO:0000313" key="12">
    <source>
        <dbReference type="EMBL" id="KKO99411.1"/>
    </source>
</evidence>
<evidence type="ECO:0000313" key="13">
    <source>
        <dbReference type="Proteomes" id="UP000034112"/>
    </source>
</evidence>
<dbReference type="GO" id="GO:0046872">
    <property type="term" value="F:metal ion binding"/>
    <property type="evidence" value="ECO:0007669"/>
    <property type="project" value="UniProtKB-UniRule"/>
</dbReference>
<evidence type="ECO:0000256" key="10">
    <source>
        <dbReference type="SAM" id="SignalP"/>
    </source>
</evidence>
<reference evidence="13" key="1">
    <citation type="journal article" date="2015" name="Genome Announc.">
        <title>Draft whole-genome sequence of the biocontrol agent Trichoderma harzianum T6776.</title>
        <authorList>
            <person name="Baroncelli R."/>
            <person name="Piaggeschi G."/>
            <person name="Fiorini L."/>
            <person name="Bertolini E."/>
            <person name="Zapparata A."/>
            <person name="Pe M.E."/>
            <person name="Sarrocco S."/>
            <person name="Vannacci G."/>
        </authorList>
    </citation>
    <scope>NUCLEOTIDE SEQUENCE [LARGE SCALE GENOMIC DNA]</scope>
    <source>
        <strain evidence="13">T6776</strain>
    </source>
</reference>
<evidence type="ECO:0000259" key="11">
    <source>
        <dbReference type="PROSITE" id="PS52012"/>
    </source>
</evidence>
<feature type="chain" id="PRO_5002530647" description="CFEM domain-containing protein" evidence="10">
    <location>
        <begin position="17"/>
        <end position="87"/>
    </location>
</feature>
<keyword evidence="4" id="KW-0964">Secreted</keyword>
<protein>
    <recommendedName>
        <fullName evidence="11">CFEM domain-containing protein</fullName>
    </recommendedName>
</protein>
<keyword evidence="6 10" id="KW-0732">Signal</keyword>
<dbReference type="PROSITE" id="PS52012">
    <property type="entry name" value="CFEM"/>
    <property type="match status" value="1"/>
</dbReference>
<dbReference type="AlphaFoldDB" id="A0A0F9ZGG1"/>
<feature type="binding site" description="axial binding residue" evidence="9">
    <location>
        <position position="44"/>
    </location>
    <ligand>
        <name>heme</name>
        <dbReference type="ChEBI" id="CHEBI:30413"/>
    </ligand>
    <ligandPart>
        <name>Fe</name>
        <dbReference type="ChEBI" id="CHEBI:18248"/>
    </ligandPart>
</feature>
<comment type="caution">
    <text evidence="9">Lacks conserved residue(s) required for the propagation of feature annotation.</text>
</comment>
<dbReference type="OrthoDB" id="3767534at2759"/>
<evidence type="ECO:0000256" key="9">
    <source>
        <dbReference type="PROSITE-ProRule" id="PRU01356"/>
    </source>
</evidence>
<accession>A0A0F9ZGG1</accession>
<comment type="caution">
    <text evidence="12">The sequence shown here is derived from an EMBL/GenBank/DDBJ whole genome shotgun (WGS) entry which is preliminary data.</text>
</comment>
<dbReference type="Pfam" id="PF05730">
    <property type="entry name" value="CFEM"/>
    <property type="match status" value="1"/>
</dbReference>
<dbReference type="GO" id="GO:0005576">
    <property type="term" value="C:extracellular region"/>
    <property type="evidence" value="ECO:0007669"/>
    <property type="project" value="UniProtKB-SubCell"/>
</dbReference>
<keyword evidence="7 9" id="KW-1015">Disulfide bond</keyword>
<keyword evidence="9" id="KW-0408">Iron</keyword>
<keyword evidence="5" id="KW-0472">Membrane</keyword>
<dbReference type="SMART" id="SM00747">
    <property type="entry name" value="CFEM"/>
    <property type="match status" value="1"/>
</dbReference>
<evidence type="ECO:0000256" key="5">
    <source>
        <dbReference type="ARBA" id="ARBA00022622"/>
    </source>
</evidence>
<keyword evidence="8" id="KW-0449">Lipoprotein</keyword>
<name>A0A0F9ZGG1_TRIHA</name>
<evidence type="ECO:0000256" key="7">
    <source>
        <dbReference type="ARBA" id="ARBA00023157"/>
    </source>
</evidence>
<evidence type="ECO:0000256" key="2">
    <source>
        <dbReference type="ARBA" id="ARBA00004613"/>
    </source>
</evidence>
<dbReference type="OMA" id="EIPACAQ"/>
<keyword evidence="5" id="KW-0336">GPI-anchor</keyword>
<comment type="subcellular location">
    <subcellularLocation>
        <location evidence="1">Membrane</location>
        <topology evidence="1">Lipid-anchor</topology>
        <topology evidence="1">GPI-anchor</topology>
    </subcellularLocation>
    <subcellularLocation>
        <location evidence="2">Secreted</location>
    </subcellularLocation>
</comment>
<organism evidence="12 13">
    <name type="scientific">Trichoderma harzianum</name>
    <name type="common">Hypocrea lixii</name>
    <dbReference type="NCBI Taxonomy" id="5544"/>
    <lineage>
        <taxon>Eukaryota</taxon>
        <taxon>Fungi</taxon>
        <taxon>Dikarya</taxon>
        <taxon>Ascomycota</taxon>
        <taxon>Pezizomycotina</taxon>
        <taxon>Sordariomycetes</taxon>
        <taxon>Hypocreomycetidae</taxon>
        <taxon>Hypocreales</taxon>
        <taxon>Hypocreaceae</taxon>
        <taxon>Trichoderma</taxon>
    </lineage>
</organism>
<evidence type="ECO:0000256" key="4">
    <source>
        <dbReference type="ARBA" id="ARBA00022525"/>
    </source>
</evidence>
<feature type="signal peptide" evidence="10">
    <location>
        <begin position="1"/>
        <end position="16"/>
    </location>
</feature>
<feature type="disulfide bond" evidence="9">
    <location>
        <begin position="40"/>
        <end position="47"/>
    </location>
</feature>
<keyword evidence="5" id="KW-0325">Glycoprotein</keyword>
<gene>
    <name evidence="12" type="ORF">THAR02_08492</name>
</gene>
<dbReference type="Proteomes" id="UP000034112">
    <property type="component" value="Unassembled WGS sequence"/>
</dbReference>
<evidence type="ECO:0000256" key="6">
    <source>
        <dbReference type="ARBA" id="ARBA00022729"/>
    </source>
</evidence>
<feature type="domain" description="CFEM" evidence="11">
    <location>
        <begin position="1"/>
        <end position="87"/>
    </location>
</feature>
<proteinExistence type="inferred from homology"/>
<evidence type="ECO:0000256" key="8">
    <source>
        <dbReference type="ARBA" id="ARBA00023288"/>
    </source>
</evidence>
<dbReference type="GO" id="GO:0098552">
    <property type="term" value="C:side of membrane"/>
    <property type="evidence" value="ECO:0007669"/>
    <property type="project" value="UniProtKB-KW"/>
</dbReference>
<keyword evidence="9" id="KW-0349">Heme</keyword>
<dbReference type="InterPro" id="IPR008427">
    <property type="entry name" value="Extracellular_membr_CFEM_dom"/>
</dbReference>
<comment type="similarity">
    <text evidence="3">Belongs to the RBT5 family.</text>
</comment>
<sequence length="87" mass="8609">MQFTLVLATFAVVVYGQTINGVPACAIPCIESAISSQTSCASTDFACACPSIDAVSAAGAPCVVAACGEDVATNQAFPAVQAFCAAQ</sequence>
<evidence type="ECO:0000256" key="3">
    <source>
        <dbReference type="ARBA" id="ARBA00010031"/>
    </source>
</evidence>
<dbReference type="EMBL" id="JOKZ01000329">
    <property type="protein sequence ID" value="KKO99411.1"/>
    <property type="molecule type" value="Genomic_DNA"/>
</dbReference>